<protein>
    <submittedName>
        <fullName evidence="1">Uncharacterized protein</fullName>
    </submittedName>
</protein>
<evidence type="ECO:0000313" key="1">
    <source>
        <dbReference type="EMBL" id="GAT32006.1"/>
    </source>
</evidence>
<evidence type="ECO:0000313" key="2">
    <source>
        <dbReference type="Proteomes" id="UP000076023"/>
    </source>
</evidence>
<organism evidence="1 2">
    <name type="scientific">Terrimicrobium sacchariphilum</name>
    <dbReference type="NCBI Taxonomy" id="690879"/>
    <lineage>
        <taxon>Bacteria</taxon>
        <taxon>Pseudomonadati</taxon>
        <taxon>Verrucomicrobiota</taxon>
        <taxon>Terrimicrobiia</taxon>
        <taxon>Terrimicrobiales</taxon>
        <taxon>Terrimicrobiaceae</taxon>
        <taxon>Terrimicrobium</taxon>
    </lineage>
</organism>
<dbReference type="EMBL" id="BDCO01000002">
    <property type="protein sequence ID" value="GAT32006.1"/>
    <property type="molecule type" value="Genomic_DNA"/>
</dbReference>
<dbReference type="OrthoDB" id="7299295at2"/>
<dbReference type="AlphaFoldDB" id="A0A146G5I3"/>
<reference evidence="2" key="1">
    <citation type="journal article" date="2017" name="Genome Announc.">
        <title>Draft Genome Sequence of Terrimicrobium sacchariphilum NM-5T, a Facultative Anaerobic Soil Bacterium of the Class Spartobacteria.</title>
        <authorList>
            <person name="Qiu Y.L."/>
            <person name="Tourlousse D.M."/>
            <person name="Matsuura N."/>
            <person name="Ohashi A."/>
            <person name="Sekiguchi Y."/>
        </authorList>
    </citation>
    <scope>NUCLEOTIDE SEQUENCE [LARGE SCALE GENOMIC DNA]</scope>
    <source>
        <strain evidence="2">NM-5</strain>
    </source>
</reference>
<comment type="caution">
    <text evidence="1">The sequence shown here is derived from an EMBL/GenBank/DDBJ whole genome shotgun (WGS) entry which is preliminary data.</text>
</comment>
<proteinExistence type="predicted"/>
<sequence length="339" mass="38896">MKSAPLIFIHYGDAPYLRIVLRTAQLTNPGKRIVLLGDEANRKYARNVADFVPFEDLAFGADLSLFEKVFQPIQGSRHRFNKLNGTDFWLRFVFRRWFLIANFLEREGIDAFWTFDSDTLVLAPLAPREERLAAYDCTEQCRGECLNGYVASSRVARDFVRMINVLFLDEAYLQEQRDRLETHLGLAFNEMDAYREFRARAGIRSIRLSVPYEGEAFDDALAFAEDYEENPTKLVGRTTVKRLWTGPHGGLFARLKTGEGIRLLSANMSWMPLYLYRRLGLMAASPKAEVAIGPCTYSPLLSISYDEPLTDAALRRLRLRLAPVEKIASQFIRRFKPCP</sequence>
<dbReference type="RefSeq" id="WP_075077866.1">
    <property type="nucleotide sequence ID" value="NZ_BDCO01000002.1"/>
</dbReference>
<name>A0A146G5I3_TERSA</name>
<accession>A0A146G5I3</accession>
<dbReference type="STRING" id="690879.TSACC_2403"/>
<keyword evidence="2" id="KW-1185">Reference proteome</keyword>
<gene>
    <name evidence="1" type="ORF">TSACC_2403</name>
</gene>
<dbReference type="InParanoid" id="A0A146G5I3"/>
<dbReference type="Proteomes" id="UP000076023">
    <property type="component" value="Unassembled WGS sequence"/>
</dbReference>